<dbReference type="InterPro" id="IPR013221">
    <property type="entry name" value="Mur_ligase_cen"/>
</dbReference>
<keyword evidence="16" id="KW-1185">Reference proteome</keyword>
<dbReference type="EC" id="6.3.2.10" evidence="10 11"/>
<dbReference type="GO" id="GO:0051301">
    <property type="term" value="P:cell division"/>
    <property type="evidence" value="ECO:0007669"/>
    <property type="project" value="UniProtKB-KW"/>
</dbReference>
<evidence type="ECO:0000259" key="13">
    <source>
        <dbReference type="Pfam" id="PF02875"/>
    </source>
</evidence>
<evidence type="ECO:0000259" key="14">
    <source>
        <dbReference type="Pfam" id="PF08245"/>
    </source>
</evidence>
<sequence length="456" mass="49083">MRMSVKEIAHAVHGSYTGEGNIEISSVFIDSRKVLPGCLFIAIRGERMDGHQFAASAVQSGAAVLLCHKEVEASDVPVIRVEDTSRALLDLAAWYRGKFDIPVVGVTGSVGKTTTKDMAACVLSARYPTLKTEGNFNNEIGLPLTVFGLEKEYGAAVLEMGMSNFGEISRLSKAASPDLGIITKIGVSHMETLGSREGILKAKLEILDGMKGRAPLLINGDDDMLATVGDVGHPLIRFGVENEKCDFLAQDIRQGEEETTFIIRHEGGCQEVTIPAVGVHAVCDATAAFAAGILLGVDSEKAAMALRGYQPSGMRQHVVKRDGITVIEDCYNASPDSVQAALDTLKRMPCQGKRIAVLGDMLELGTISRQAHTKCGALAAHNADFLLAYGPMAAQYVQGADAEGLKEARHFDDKESLAETLLSVLEKGDVVLFKASRGMQLEEVLKTLYERWEKKC</sequence>
<dbReference type="GO" id="GO:0071555">
    <property type="term" value="P:cell wall organization"/>
    <property type="evidence" value="ECO:0007669"/>
    <property type="project" value="UniProtKB-KW"/>
</dbReference>
<dbReference type="GO" id="GO:0005524">
    <property type="term" value="F:ATP binding"/>
    <property type="evidence" value="ECO:0007669"/>
    <property type="project" value="UniProtKB-UniRule"/>
</dbReference>
<gene>
    <name evidence="10 15" type="primary">murF</name>
    <name evidence="15" type="ORF">C12CBH8_15400</name>
</gene>
<dbReference type="Pfam" id="PF02875">
    <property type="entry name" value="Mur_ligase_C"/>
    <property type="match status" value="1"/>
</dbReference>
<organism evidence="15 16">
    <name type="scientific">Solibaculum mannosilyticum</name>
    <dbReference type="NCBI Taxonomy" id="2780922"/>
    <lineage>
        <taxon>Bacteria</taxon>
        <taxon>Bacillati</taxon>
        <taxon>Bacillota</taxon>
        <taxon>Clostridia</taxon>
        <taxon>Eubacteriales</taxon>
        <taxon>Oscillospiraceae</taxon>
        <taxon>Solibaculum</taxon>
    </lineage>
</organism>
<dbReference type="Gene3D" id="3.40.1190.10">
    <property type="entry name" value="Mur-like, catalytic domain"/>
    <property type="match status" value="1"/>
</dbReference>
<dbReference type="NCBIfam" id="TIGR01143">
    <property type="entry name" value="murF"/>
    <property type="match status" value="1"/>
</dbReference>
<dbReference type="GO" id="GO:0008360">
    <property type="term" value="P:regulation of cell shape"/>
    <property type="evidence" value="ECO:0007669"/>
    <property type="project" value="UniProtKB-KW"/>
</dbReference>
<keyword evidence="4 10" id="KW-0547">Nucleotide-binding</keyword>
<evidence type="ECO:0000256" key="9">
    <source>
        <dbReference type="ARBA" id="ARBA00023316"/>
    </source>
</evidence>
<keyword evidence="8 10" id="KW-0131">Cell cycle</keyword>
<evidence type="ECO:0000259" key="12">
    <source>
        <dbReference type="Pfam" id="PF01225"/>
    </source>
</evidence>
<comment type="subcellular location">
    <subcellularLocation>
        <location evidence="10 11">Cytoplasm</location>
    </subcellularLocation>
</comment>
<reference evidence="16" key="1">
    <citation type="submission" date="2020-07" db="EMBL/GenBank/DDBJ databases">
        <title>Complete genome sequencing of Clostridia bacterium strain 12CBH8.</title>
        <authorList>
            <person name="Sakamoto M."/>
            <person name="Murakami T."/>
            <person name="Mori H."/>
        </authorList>
    </citation>
    <scope>NUCLEOTIDE SEQUENCE [LARGE SCALE GENOMIC DNA]</scope>
    <source>
        <strain evidence="16">12CBH8</strain>
    </source>
</reference>
<evidence type="ECO:0000256" key="8">
    <source>
        <dbReference type="ARBA" id="ARBA00023306"/>
    </source>
</evidence>
<comment type="similarity">
    <text evidence="10">Belongs to the MurCDEF family. MurF subfamily.</text>
</comment>
<dbReference type="Pfam" id="PF08245">
    <property type="entry name" value="Mur_ligase_M"/>
    <property type="match status" value="1"/>
</dbReference>
<keyword evidence="7 10" id="KW-0573">Peptidoglycan synthesis</keyword>
<keyword evidence="9 10" id="KW-0961">Cell wall biogenesis/degradation</keyword>
<dbReference type="SUPFAM" id="SSF63418">
    <property type="entry name" value="MurE/MurF N-terminal domain"/>
    <property type="match status" value="1"/>
</dbReference>
<accession>A0A7I8D251</accession>
<evidence type="ECO:0000256" key="7">
    <source>
        <dbReference type="ARBA" id="ARBA00022984"/>
    </source>
</evidence>
<dbReference type="Gene3D" id="3.90.190.20">
    <property type="entry name" value="Mur ligase, C-terminal domain"/>
    <property type="match status" value="1"/>
</dbReference>
<keyword evidence="5 10" id="KW-0067">ATP-binding</keyword>
<keyword evidence="2 10" id="KW-0436">Ligase</keyword>
<dbReference type="InterPro" id="IPR036565">
    <property type="entry name" value="Mur-like_cat_sf"/>
</dbReference>
<dbReference type="InterPro" id="IPR005863">
    <property type="entry name" value="UDP-N-AcMur_synth"/>
</dbReference>
<dbReference type="Gene3D" id="3.40.1390.10">
    <property type="entry name" value="MurE/MurF, N-terminal domain"/>
    <property type="match status" value="1"/>
</dbReference>
<evidence type="ECO:0000313" key="15">
    <source>
        <dbReference type="EMBL" id="BCI60901.1"/>
    </source>
</evidence>
<dbReference type="InterPro" id="IPR035911">
    <property type="entry name" value="MurE/MurF_N"/>
</dbReference>
<comment type="function">
    <text evidence="10 11">Involved in cell wall formation. Catalyzes the final step in the synthesis of UDP-N-acetylmuramoyl-pentapeptide, the precursor of murein.</text>
</comment>
<dbReference type="Pfam" id="PF01225">
    <property type="entry name" value="Mur_ligase"/>
    <property type="match status" value="1"/>
</dbReference>
<dbReference type="InterPro" id="IPR051046">
    <property type="entry name" value="MurCDEF_CellWall_CoF430Synth"/>
</dbReference>
<dbReference type="EMBL" id="AP023321">
    <property type="protein sequence ID" value="BCI60901.1"/>
    <property type="molecule type" value="Genomic_DNA"/>
</dbReference>
<keyword evidence="1 10" id="KW-0963">Cytoplasm</keyword>
<evidence type="ECO:0000256" key="6">
    <source>
        <dbReference type="ARBA" id="ARBA00022960"/>
    </source>
</evidence>
<dbReference type="PANTHER" id="PTHR43024">
    <property type="entry name" value="UDP-N-ACETYLMURAMOYL-TRIPEPTIDE--D-ALANYL-D-ALANINE LIGASE"/>
    <property type="match status" value="1"/>
</dbReference>
<dbReference type="GO" id="GO:0009252">
    <property type="term" value="P:peptidoglycan biosynthetic process"/>
    <property type="evidence" value="ECO:0007669"/>
    <property type="project" value="UniProtKB-UniRule"/>
</dbReference>
<comment type="pathway">
    <text evidence="10 11">Cell wall biogenesis; peptidoglycan biosynthesis.</text>
</comment>
<evidence type="ECO:0000256" key="10">
    <source>
        <dbReference type="HAMAP-Rule" id="MF_02019"/>
    </source>
</evidence>
<evidence type="ECO:0000256" key="2">
    <source>
        <dbReference type="ARBA" id="ARBA00022598"/>
    </source>
</evidence>
<evidence type="ECO:0000256" key="11">
    <source>
        <dbReference type="RuleBase" id="RU004136"/>
    </source>
</evidence>
<evidence type="ECO:0000256" key="5">
    <source>
        <dbReference type="ARBA" id="ARBA00022840"/>
    </source>
</evidence>
<dbReference type="SUPFAM" id="SSF53244">
    <property type="entry name" value="MurD-like peptide ligases, peptide-binding domain"/>
    <property type="match status" value="1"/>
</dbReference>
<feature type="domain" description="Mur ligase C-terminal" evidence="13">
    <location>
        <begin position="315"/>
        <end position="437"/>
    </location>
</feature>
<keyword evidence="3 10" id="KW-0132">Cell division</keyword>
<evidence type="ECO:0000256" key="4">
    <source>
        <dbReference type="ARBA" id="ARBA00022741"/>
    </source>
</evidence>
<dbReference type="SUPFAM" id="SSF53623">
    <property type="entry name" value="MurD-like peptide ligases, catalytic domain"/>
    <property type="match status" value="1"/>
</dbReference>
<dbReference type="GO" id="GO:0047480">
    <property type="term" value="F:UDP-N-acetylmuramoyl-tripeptide-D-alanyl-D-alanine ligase activity"/>
    <property type="evidence" value="ECO:0007669"/>
    <property type="project" value="UniProtKB-UniRule"/>
</dbReference>
<dbReference type="InterPro" id="IPR000713">
    <property type="entry name" value="Mur_ligase_N"/>
</dbReference>
<feature type="domain" description="Mur ligase central" evidence="14">
    <location>
        <begin position="106"/>
        <end position="291"/>
    </location>
</feature>
<dbReference type="KEGG" id="sman:C12CBH8_15400"/>
<evidence type="ECO:0000256" key="1">
    <source>
        <dbReference type="ARBA" id="ARBA00022490"/>
    </source>
</evidence>
<dbReference type="GO" id="GO:0005737">
    <property type="term" value="C:cytoplasm"/>
    <property type="evidence" value="ECO:0007669"/>
    <property type="project" value="UniProtKB-SubCell"/>
</dbReference>
<keyword evidence="6 10" id="KW-0133">Cell shape</keyword>
<feature type="binding site" evidence="10">
    <location>
        <begin position="108"/>
        <end position="114"/>
    </location>
    <ligand>
        <name>ATP</name>
        <dbReference type="ChEBI" id="CHEBI:30616"/>
    </ligand>
</feature>
<evidence type="ECO:0000313" key="16">
    <source>
        <dbReference type="Proteomes" id="UP000593890"/>
    </source>
</evidence>
<dbReference type="RefSeq" id="WP_215532950.1">
    <property type="nucleotide sequence ID" value="NZ_AP023321.1"/>
</dbReference>
<protein>
    <recommendedName>
        <fullName evidence="10 11">UDP-N-acetylmuramoyl-tripeptide--D-alanyl-D-alanine ligase</fullName>
        <ecNumber evidence="10 11">6.3.2.10</ecNumber>
    </recommendedName>
    <alternativeName>
        <fullName evidence="10">D-alanyl-D-alanine-adding enzyme</fullName>
    </alternativeName>
</protein>
<dbReference type="AlphaFoldDB" id="A0A7I8D251"/>
<evidence type="ECO:0000256" key="3">
    <source>
        <dbReference type="ARBA" id="ARBA00022618"/>
    </source>
</evidence>
<dbReference type="Proteomes" id="UP000593890">
    <property type="component" value="Chromosome"/>
</dbReference>
<name>A0A7I8D251_9FIRM</name>
<comment type="catalytic activity">
    <reaction evidence="10 11">
        <text>D-alanyl-D-alanine + UDP-N-acetyl-alpha-D-muramoyl-L-alanyl-gamma-D-glutamyl-meso-2,6-diaminopimelate + ATP = UDP-N-acetyl-alpha-D-muramoyl-L-alanyl-gamma-D-glutamyl-meso-2,6-diaminopimeloyl-D-alanyl-D-alanine + ADP + phosphate + H(+)</text>
        <dbReference type="Rhea" id="RHEA:28374"/>
        <dbReference type="ChEBI" id="CHEBI:15378"/>
        <dbReference type="ChEBI" id="CHEBI:30616"/>
        <dbReference type="ChEBI" id="CHEBI:43474"/>
        <dbReference type="ChEBI" id="CHEBI:57822"/>
        <dbReference type="ChEBI" id="CHEBI:61386"/>
        <dbReference type="ChEBI" id="CHEBI:83905"/>
        <dbReference type="ChEBI" id="CHEBI:456216"/>
        <dbReference type="EC" id="6.3.2.10"/>
    </reaction>
</comment>
<dbReference type="InterPro" id="IPR036615">
    <property type="entry name" value="Mur_ligase_C_dom_sf"/>
</dbReference>
<feature type="domain" description="Mur ligase N-terminal catalytic" evidence="12">
    <location>
        <begin position="23"/>
        <end position="93"/>
    </location>
</feature>
<dbReference type="UniPathway" id="UPA00219"/>
<proteinExistence type="inferred from homology"/>
<dbReference type="PANTHER" id="PTHR43024:SF1">
    <property type="entry name" value="UDP-N-ACETYLMURAMOYL-TRIPEPTIDE--D-ALANYL-D-ALANINE LIGASE"/>
    <property type="match status" value="1"/>
</dbReference>
<dbReference type="HAMAP" id="MF_02019">
    <property type="entry name" value="MurF"/>
    <property type="match status" value="1"/>
</dbReference>
<dbReference type="InterPro" id="IPR004101">
    <property type="entry name" value="Mur_ligase_C"/>
</dbReference>